<dbReference type="EMBL" id="CP003383">
    <property type="protein sequence ID" value="AFZ69655.1"/>
    <property type="molecule type" value="Genomic_DNA"/>
</dbReference>
<keyword evidence="2" id="KW-1185">Reference proteome</keyword>
<protein>
    <submittedName>
        <fullName evidence="1">Uncharacterized protein</fullName>
    </submittedName>
</protein>
<dbReference type="PATRIC" id="fig|937777.3.peg.4344"/>
<evidence type="ECO:0000313" key="1">
    <source>
        <dbReference type="EMBL" id="AFZ69655.1"/>
    </source>
</evidence>
<dbReference type="Proteomes" id="UP000010467">
    <property type="component" value="Plasmid pDEIPE01"/>
</dbReference>
<keyword evidence="1" id="KW-0614">Plasmid</keyword>
<evidence type="ECO:0000313" key="2">
    <source>
        <dbReference type="Proteomes" id="UP000010467"/>
    </source>
</evidence>
<dbReference type="HOGENOM" id="CLU_2368199_0_0_0"/>
<proteinExistence type="predicted"/>
<sequence>MPRPTEPKERRTSRRSFGIIPTQVVKGHVLGFTCPIILPTQPAQARRMPTTEQFVLSRMGAPYRPTTHKGHKGRPLSIFTHRDARKEINLTPGTK</sequence>
<name>L0A9D8_DEIPD</name>
<geneLocation type="plasmid" evidence="1 2">
    <name>pDEIPE01</name>
</geneLocation>
<organism evidence="1 2">
    <name type="scientific">Deinococcus peraridilitoris (strain DSM 19664 / LMG 22246 / CIP 109416 / KR-200)</name>
    <dbReference type="NCBI Taxonomy" id="937777"/>
    <lineage>
        <taxon>Bacteria</taxon>
        <taxon>Thermotogati</taxon>
        <taxon>Deinococcota</taxon>
        <taxon>Deinococci</taxon>
        <taxon>Deinococcales</taxon>
        <taxon>Deinococcaceae</taxon>
        <taxon>Deinococcus</taxon>
    </lineage>
</organism>
<accession>L0A9D8</accession>
<dbReference type="AlphaFoldDB" id="L0A9D8"/>
<dbReference type="KEGG" id="dpd:Deipe_4314"/>
<gene>
    <name evidence="1" type="ordered locus">Deipe_4314</name>
</gene>
<reference evidence="2" key="1">
    <citation type="submission" date="2012-03" db="EMBL/GenBank/DDBJ databases">
        <title>Complete sequence of plasmid 1 of Deinococcus peraridilitoris DSM 19664.</title>
        <authorList>
            <person name="Lucas S."/>
            <person name="Copeland A."/>
            <person name="Lapidus A."/>
            <person name="Glavina del Rio T."/>
            <person name="Dalin E."/>
            <person name="Tice H."/>
            <person name="Bruce D."/>
            <person name="Goodwin L."/>
            <person name="Pitluck S."/>
            <person name="Peters L."/>
            <person name="Mikhailova N."/>
            <person name="Lu M."/>
            <person name="Kyrpides N."/>
            <person name="Mavromatis K."/>
            <person name="Ivanova N."/>
            <person name="Brettin T."/>
            <person name="Detter J.C."/>
            <person name="Han C."/>
            <person name="Larimer F."/>
            <person name="Land M."/>
            <person name="Hauser L."/>
            <person name="Markowitz V."/>
            <person name="Cheng J.-F."/>
            <person name="Hugenholtz P."/>
            <person name="Woyke T."/>
            <person name="Wu D."/>
            <person name="Pukall R."/>
            <person name="Steenblock K."/>
            <person name="Brambilla E."/>
            <person name="Klenk H.-P."/>
            <person name="Eisen J.A."/>
        </authorList>
    </citation>
    <scope>NUCLEOTIDE SEQUENCE [LARGE SCALE GENOMIC DNA]</scope>
    <source>
        <strain evidence="2">DSM 19664 / LMG 22246 / CIP 109416 / KR-200</strain>
        <plasmid evidence="2">Plasmid pDEIPE01</plasmid>
    </source>
</reference>